<dbReference type="AlphaFoldDB" id="A0A8T2RF97"/>
<dbReference type="Proteomes" id="UP000825935">
    <property type="component" value="Chromosome 28"/>
</dbReference>
<feature type="chain" id="PRO_5035783732" evidence="1">
    <location>
        <begin position="20"/>
        <end position="55"/>
    </location>
</feature>
<evidence type="ECO:0000313" key="2">
    <source>
        <dbReference type="EMBL" id="KAH7294215.1"/>
    </source>
</evidence>
<sequence>MSLLGLLLWKPNFLFSALTIPFKLLNSQPFLFLSSHIWTCNIDSSYFLRRFMPLL</sequence>
<keyword evidence="1" id="KW-0732">Signal</keyword>
<evidence type="ECO:0000313" key="3">
    <source>
        <dbReference type="Proteomes" id="UP000825935"/>
    </source>
</evidence>
<dbReference type="EMBL" id="CM035433">
    <property type="protein sequence ID" value="KAH7294215.1"/>
    <property type="molecule type" value="Genomic_DNA"/>
</dbReference>
<accession>A0A8T2RF97</accession>
<keyword evidence="3" id="KW-1185">Reference proteome</keyword>
<evidence type="ECO:0000256" key="1">
    <source>
        <dbReference type="SAM" id="SignalP"/>
    </source>
</evidence>
<proteinExistence type="predicted"/>
<feature type="signal peptide" evidence="1">
    <location>
        <begin position="1"/>
        <end position="19"/>
    </location>
</feature>
<gene>
    <name evidence="2" type="ORF">KP509_28G061000</name>
</gene>
<name>A0A8T2RF97_CERRI</name>
<reference evidence="2" key="1">
    <citation type="submission" date="2021-08" db="EMBL/GenBank/DDBJ databases">
        <title>WGS assembly of Ceratopteris richardii.</title>
        <authorList>
            <person name="Marchant D.B."/>
            <person name="Chen G."/>
            <person name="Jenkins J."/>
            <person name="Shu S."/>
            <person name="Leebens-Mack J."/>
            <person name="Grimwood J."/>
            <person name="Schmutz J."/>
            <person name="Soltis P."/>
            <person name="Soltis D."/>
            <person name="Chen Z.-H."/>
        </authorList>
    </citation>
    <scope>NUCLEOTIDE SEQUENCE</scope>
    <source>
        <strain evidence="2">Whitten #5841</strain>
        <tissue evidence="2">Leaf</tissue>
    </source>
</reference>
<organism evidence="2 3">
    <name type="scientific">Ceratopteris richardii</name>
    <name type="common">Triangle waterfern</name>
    <dbReference type="NCBI Taxonomy" id="49495"/>
    <lineage>
        <taxon>Eukaryota</taxon>
        <taxon>Viridiplantae</taxon>
        <taxon>Streptophyta</taxon>
        <taxon>Embryophyta</taxon>
        <taxon>Tracheophyta</taxon>
        <taxon>Polypodiopsida</taxon>
        <taxon>Polypodiidae</taxon>
        <taxon>Polypodiales</taxon>
        <taxon>Pteridineae</taxon>
        <taxon>Pteridaceae</taxon>
        <taxon>Parkerioideae</taxon>
        <taxon>Ceratopteris</taxon>
    </lineage>
</organism>
<comment type="caution">
    <text evidence="2">The sequence shown here is derived from an EMBL/GenBank/DDBJ whole genome shotgun (WGS) entry which is preliminary data.</text>
</comment>
<protein>
    <submittedName>
        <fullName evidence="2">Uncharacterized protein</fullName>
    </submittedName>
</protein>